<dbReference type="Proteomes" id="UP000005709">
    <property type="component" value="Unassembled WGS sequence"/>
</dbReference>
<dbReference type="InterPro" id="IPR006153">
    <property type="entry name" value="Cation/H_exchanger_TM"/>
</dbReference>
<dbReference type="GO" id="GO:0015297">
    <property type="term" value="F:antiporter activity"/>
    <property type="evidence" value="ECO:0007669"/>
    <property type="project" value="UniProtKB-KW"/>
</dbReference>
<keyword evidence="3" id="KW-0050">Antiport</keyword>
<comment type="caution">
    <text evidence="10">The sequence shown here is derived from an EMBL/GenBank/DDBJ whole genome shotgun (WGS) entry which is preliminary data.</text>
</comment>
<evidence type="ECO:0000256" key="3">
    <source>
        <dbReference type="ARBA" id="ARBA00022449"/>
    </source>
</evidence>
<keyword evidence="7 8" id="KW-0472">Membrane</keyword>
<dbReference type="Pfam" id="PF00999">
    <property type="entry name" value="Na_H_Exchanger"/>
    <property type="match status" value="1"/>
</dbReference>
<keyword evidence="4 8" id="KW-0812">Transmembrane</keyword>
<feature type="transmembrane region" description="Helical" evidence="8">
    <location>
        <begin position="138"/>
        <end position="161"/>
    </location>
</feature>
<feature type="transmembrane region" description="Helical" evidence="8">
    <location>
        <begin position="109"/>
        <end position="126"/>
    </location>
</feature>
<feature type="transmembrane region" description="Helical" evidence="8">
    <location>
        <begin position="353"/>
        <end position="376"/>
    </location>
</feature>
<feature type="transmembrane region" description="Helical" evidence="8">
    <location>
        <begin position="321"/>
        <end position="347"/>
    </location>
</feature>
<evidence type="ECO:0000256" key="4">
    <source>
        <dbReference type="ARBA" id="ARBA00022692"/>
    </source>
</evidence>
<sequence length="379" mass="41143">MNEIYVLIALSFLTFASPFLASLARIPLSPMEIMLGIIAANLGLLPPSATFDLAAQIGFCYLMFLAGCEVDFRALLTMPRKILRLILIFLALLYILSALAVWIFELPQMLIIAAPLMSVGLLSALYKEYGKDQAWLNLAMPAGVIGELISIAALTVGGIYLKNGFGVEMALHIGALLGFSVAALAVFKGLEILFWWFPALKTVIMPKYDKNEKDVRFAMALFCLICAGVMLLGLEVVIGAFIAGTFLPTFFSHKDDLIEKLSSFGFGFLVPIFFIHTGAVIKLEALLMPGVMSFAASLAALMFGIRLLASATFLSTLGRKGAVLFALSLSMPLTLVIATATLFYSTAAISQEIYFAMIIASLMEALASMILINFIYKKF</sequence>
<dbReference type="EMBL" id="ACYG01000025">
    <property type="protein sequence ID" value="EEV17481.1"/>
    <property type="molecule type" value="Genomic_DNA"/>
</dbReference>
<evidence type="ECO:0000256" key="5">
    <source>
        <dbReference type="ARBA" id="ARBA00022989"/>
    </source>
</evidence>
<protein>
    <submittedName>
        <fullName evidence="10">Transporter, CPA2 family</fullName>
    </submittedName>
</protein>
<dbReference type="GO" id="GO:0016020">
    <property type="term" value="C:membrane"/>
    <property type="evidence" value="ECO:0007669"/>
    <property type="project" value="UniProtKB-SubCell"/>
</dbReference>
<dbReference type="AlphaFoldDB" id="C8PI91"/>
<evidence type="ECO:0000256" key="2">
    <source>
        <dbReference type="ARBA" id="ARBA00022448"/>
    </source>
</evidence>
<evidence type="ECO:0000259" key="9">
    <source>
        <dbReference type="Pfam" id="PF00999"/>
    </source>
</evidence>
<organism evidence="10 11">
    <name type="scientific">Campylobacter gracilis RM3268</name>
    <dbReference type="NCBI Taxonomy" id="553220"/>
    <lineage>
        <taxon>Bacteria</taxon>
        <taxon>Pseudomonadati</taxon>
        <taxon>Campylobacterota</taxon>
        <taxon>Epsilonproteobacteria</taxon>
        <taxon>Campylobacterales</taxon>
        <taxon>Campylobacteraceae</taxon>
        <taxon>Campylobacter</taxon>
    </lineage>
</organism>
<feature type="domain" description="Cation/H+ exchanger transmembrane" evidence="9">
    <location>
        <begin position="14"/>
        <end position="366"/>
    </location>
</feature>
<dbReference type="GO" id="GO:1902600">
    <property type="term" value="P:proton transmembrane transport"/>
    <property type="evidence" value="ECO:0007669"/>
    <property type="project" value="InterPro"/>
</dbReference>
<dbReference type="PANTHER" id="PTHR43562:SF1">
    <property type="entry name" value="NA(+)_H(+) ANTIPORTER YJBQ-RELATED"/>
    <property type="match status" value="1"/>
</dbReference>
<feature type="transmembrane region" description="Helical" evidence="8">
    <location>
        <begin position="287"/>
        <end position="309"/>
    </location>
</feature>
<keyword evidence="2" id="KW-0813">Transport</keyword>
<dbReference type="PANTHER" id="PTHR43562">
    <property type="entry name" value="NAPA-TYPE SODIUM/HYDROGEN ANTIPORTER"/>
    <property type="match status" value="1"/>
</dbReference>
<dbReference type="InterPro" id="IPR038770">
    <property type="entry name" value="Na+/solute_symporter_sf"/>
</dbReference>
<keyword evidence="5 8" id="KW-1133">Transmembrane helix</keyword>
<comment type="subcellular location">
    <subcellularLocation>
        <location evidence="1">Membrane</location>
        <topology evidence="1">Multi-pass membrane protein</topology>
    </subcellularLocation>
</comment>
<reference evidence="10 11" key="1">
    <citation type="submission" date="2009-07" db="EMBL/GenBank/DDBJ databases">
        <authorList>
            <person name="Madupu R."/>
            <person name="Sebastian Y."/>
            <person name="Durkin A.S."/>
            <person name="Torralba M."/>
            <person name="Methe B."/>
            <person name="Sutton G.G."/>
            <person name="Strausberg R.L."/>
            <person name="Nelson K.E."/>
        </authorList>
    </citation>
    <scope>NUCLEOTIDE SEQUENCE [LARGE SCALE GENOMIC DNA]</scope>
    <source>
        <strain evidence="10 11">RM3268</strain>
    </source>
</reference>
<feature type="transmembrane region" description="Helical" evidence="8">
    <location>
        <begin position="173"/>
        <end position="197"/>
    </location>
</feature>
<dbReference type="eggNOG" id="COG0475">
    <property type="taxonomic scope" value="Bacteria"/>
</dbReference>
<accession>C8PI91</accession>
<dbReference type="Gene3D" id="1.20.1530.20">
    <property type="match status" value="1"/>
</dbReference>
<feature type="transmembrane region" description="Helical" evidence="8">
    <location>
        <begin position="58"/>
        <end position="76"/>
    </location>
</feature>
<keyword evidence="6" id="KW-0406">Ion transport</keyword>
<name>C8PI91_9BACT</name>
<keyword evidence="11" id="KW-1185">Reference proteome</keyword>
<dbReference type="RefSeq" id="WP_005871526.1">
    <property type="nucleotide sequence ID" value="NZ_ACYG01000025.1"/>
</dbReference>
<feature type="transmembrane region" description="Helical" evidence="8">
    <location>
        <begin position="82"/>
        <end position="102"/>
    </location>
</feature>
<proteinExistence type="predicted"/>
<evidence type="ECO:0000313" key="10">
    <source>
        <dbReference type="EMBL" id="EEV17481.1"/>
    </source>
</evidence>
<feature type="transmembrane region" description="Helical" evidence="8">
    <location>
        <begin position="217"/>
        <end position="249"/>
    </location>
</feature>
<dbReference type="STRING" id="824.CGRAC_0105"/>
<evidence type="ECO:0000256" key="1">
    <source>
        <dbReference type="ARBA" id="ARBA00004141"/>
    </source>
</evidence>
<evidence type="ECO:0000256" key="6">
    <source>
        <dbReference type="ARBA" id="ARBA00023065"/>
    </source>
</evidence>
<evidence type="ECO:0000313" key="11">
    <source>
        <dbReference type="Proteomes" id="UP000005709"/>
    </source>
</evidence>
<evidence type="ECO:0000256" key="8">
    <source>
        <dbReference type="SAM" id="Phobius"/>
    </source>
</evidence>
<evidence type="ECO:0000256" key="7">
    <source>
        <dbReference type="ARBA" id="ARBA00023136"/>
    </source>
</evidence>
<gene>
    <name evidence="10" type="ORF">CAMGR0001_0072</name>
</gene>
<dbReference type="OrthoDB" id="9793589at2"/>